<organism evidence="2">
    <name type="scientific">Salmonella enterica subsp. salamae serovar 47:b:1,5</name>
    <dbReference type="NCBI Taxonomy" id="1967619"/>
    <lineage>
        <taxon>Bacteria</taxon>
        <taxon>Pseudomonadati</taxon>
        <taxon>Pseudomonadota</taxon>
        <taxon>Gammaproteobacteria</taxon>
        <taxon>Enterobacterales</taxon>
        <taxon>Enterobacteriaceae</taxon>
        <taxon>Salmonella</taxon>
    </lineage>
</organism>
<dbReference type="InterPro" id="IPR005835">
    <property type="entry name" value="NTP_transferase_dom"/>
</dbReference>
<protein>
    <recommendedName>
        <fullName evidence="1">Nucleotidyl transferase domain-containing protein</fullName>
    </recommendedName>
</protein>
<accession>A0A701XVU5</accession>
<dbReference type="EMBL" id="DAAMGA010000025">
    <property type="protein sequence ID" value="HAC6517110.1"/>
    <property type="molecule type" value="Genomic_DNA"/>
</dbReference>
<dbReference type="InterPro" id="IPR029044">
    <property type="entry name" value="Nucleotide-diphossugar_trans"/>
</dbReference>
<feature type="non-terminal residue" evidence="2">
    <location>
        <position position="22"/>
    </location>
</feature>
<comment type="caution">
    <text evidence="2">The sequence shown here is derived from an EMBL/GenBank/DDBJ whole genome shotgun (WGS) entry which is preliminary data.</text>
</comment>
<dbReference type="AlphaFoldDB" id="A0A701XVU5"/>
<name>A0A701XVU5_SALER</name>
<reference evidence="2" key="1">
    <citation type="journal article" date="2018" name="Genome Biol.">
        <title>SKESA: strategic k-mer extension for scrupulous assemblies.</title>
        <authorList>
            <person name="Souvorov A."/>
            <person name="Agarwala R."/>
            <person name="Lipman D.J."/>
        </authorList>
    </citation>
    <scope>NUCLEOTIDE SEQUENCE</scope>
    <source>
        <strain evidence="2">3940-62</strain>
    </source>
</reference>
<reference evidence="2" key="2">
    <citation type="submission" date="2018-07" db="EMBL/GenBank/DDBJ databases">
        <authorList>
            <consortium name="NCBI Pathogen Detection Project"/>
        </authorList>
    </citation>
    <scope>NUCLEOTIDE SEQUENCE</scope>
    <source>
        <strain evidence="2">3940-62</strain>
    </source>
</reference>
<sequence length="22" mass="2352">MILPIILAGGSGSRLWPLSRTL</sequence>
<dbReference type="Pfam" id="PF00483">
    <property type="entry name" value="NTP_transferase"/>
    <property type="match status" value="1"/>
</dbReference>
<evidence type="ECO:0000259" key="1">
    <source>
        <dbReference type="Pfam" id="PF00483"/>
    </source>
</evidence>
<evidence type="ECO:0000313" key="2">
    <source>
        <dbReference type="EMBL" id="HAC6517110.1"/>
    </source>
</evidence>
<gene>
    <name evidence="2" type="ORF">G0C45_22545</name>
</gene>
<dbReference type="SUPFAM" id="SSF53448">
    <property type="entry name" value="Nucleotide-diphospho-sugar transferases"/>
    <property type="match status" value="1"/>
</dbReference>
<proteinExistence type="predicted"/>
<feature type="domain" description="Nucleotidyl transferase" evidence="1">
    <location>
        <begin position="4"/>
        <end position="21"/>
    </location>
</feature>
<dbReference type="GO" id="GO:0016779">
    <property type="term" value="F:nucleotidyltransferase activity"/>
    <property type="evidence" value="ECO:0007669"/>
    <property type="project" value="UniProtKB-ARBA"/>
</dbReference>
<dbReference type="Gene3D" id="3.90.550.10">
    <property type="entry name" value="Spore Coat Polysaccharide Biosynthesis Protein SpsA, Chain A"/>
    <property type="match status" value="1"/>
</dbReference>